<dbReference type="InterPro" id="IPR011105">
    <property type="entry name" value="Cell_wall_hydrolase_SleB"/>
</dbReference>
<feature type="domain" description="Cell wall hydrolase SleB" evidence="2">
    <location>
        <begin position="113"/>
        <end position="215"/>
    </location>
</feature>
<reference evidence="3 4" key="1">
    <citation type="submission" date="2024-07" db="EMBL/GenBank/DDBJ databases">
        <title>Novosphingobium kalidii RD2P27.</title>
        <authorList>
            <person name="Sun J.-Q."/>
        </authorList>
    </citation>
    <scope>NUCLEOTIDE SEQUENCE [LARGE SCALE GENOMIC DNA]</scope>
    <source>
        <strain evidence="3 4">RD2P27</strain>
    </source>
</reference>
<proteinExistence type="predicted"/>
<evidence type="ECO:0000259" key="2">
    <source>
        <dbReference type="Pfam" id="PF07486"/>
    </source>
</evidence>
<accession>A0ABV2D4V3</accession>
<feature type="chain" id="PRO_5045335326" evidence="1">
    <location>
        <begin position="27"/>
        <end position="216"/>
    </location>
</feature>
<feature type="signal peptide" evidence="1">
    <location>
        <begin position="1"/>
        <end position="26"/>
    </location>
</feature>
<dbReference type="EMBL" id="JBEWLY010000025">
    <property type="protein sequence ID" value="MET1756901.1"/>
    <property type="molecule type" value="Genomic_DNA"/>
</dbReference>
<dbReference type="Pfam" id="PF07486">
    <property type="entry name" value="Hydrolase_2"/>
    <property type="match status" value="1"/>
</dbReference>
<gene>
    <name evidence="3" type="ORF">ABVV53_15775</name>
</gene>
<dbReference type="Gene3D" id="1.10.10.2520">
    <property type="entry name" value="Cell wall hydrolase SleB, domain 1"/>
    <property type="match status" value="1"/>
</dbReference>
<protein>
    <submittedName>
        <fullName evidence="3">Cell wall hydrolase</fullName>
    </submittedName>
</protein>
<keyword evidence="4" id="KW-1185">Reference proteome</keyword>
<comment type="caution">
    <text evidence="3">The sequence shown here is derived from an EMBL/GenBank/DDBJ whole genome shotgun (WGS) entry which is preliminary data.</text>
</comment>
<keyword evidence="3" id="KW-0378">Hydrolase</keyword>
<sequence length="216" mass="23420">MRSKIRLASAVALAGTLMTALFSAQGADAAAEVMVPRLALPDASTSFISQPVVQALPSTIESESQVGDQYPAQFAESRQAPTLGALVAAQPDESELTPEMQCLAGAIYFEARGETLEGQLAVGQVIVNRTASGRFPESYCGVVYQPSQFSFVRGKSMPRVRAGSRAWREAVAVARIAHEGSWDSEVSDALYFHAARVSPRWRLTRLARVDNHVFYR</sequence>
<keyword evidence="1" id="KW-0732">Signal</keyword>
<name>A0ABV2D4V3_9SPHN</name>
<dbReference type="GO" id="GO:0016787">
    <property type="term" value="F:hydrolase activity"/>
    <property type="evidence" value="ECO:0007669"/>
    <property type="project" value="UniProtKB-KW"/>
</dbReference>
<dbReference type="Proteomes" id="UP001548713">
    <property type="component" value="Unassembled WGS sequence"/>
</dbReference>
<evidence type="ECO:0000313" key="4">
    <source>
        <dbReference type="Proteomes" id="UP001548713"/>
    </source>
</evidence>
<evidence type="ECO:0000313" key="3">
    <source>
        <dbReference type="EMBL" id="MET1756901.1"/>
    </source>
</evidence>
<evidence type="ECO:0000256" key="1">
    <source>
        <dbReference type="SAM" id="SignalP"/>
    </source>
</evidence>
<organism evidence="3 4">
    <name type="scientific">Novosphingobium kalidii</name>
    <dbReference type="NCBI Taxonomy" id="3230299"/>
    <lineage>
        <taxon>Bacteria</taxon>
        <taxon>Pseudomonadati</taxon>
        <taxon>Pseudomonadota</taxon>
        <taxon>Alphaproteobacteria</taxon>
        <taxon>Sphingomonadales</taxon>
        <taxon>Sphingomonadaceae</taxon>
        <taxon>Novosphingobium</taxon>
    </lineage>
</organism>
<dbReference type="InterPro" id="IPR042047">
    <property type="entry name" value="SleB_dom1"/>
</dbReference>